<evidence type="ECO:0000256" key="1">
    <source>
        <dbReference type="SAM" id="SignalP"/>
    </source>
</evidence>
<name>A0ABV6DAQ4_9HYPH</name>
<dbReference type="RefSeq" id="WP_261522403.1">
    <property type="nucleotide sequence ID" value="NZ_JAODNW010000026.1"/>
</dbReference>
<organism evidence="3 4">
    <name type="scientific">Chelativorans intermedius</name>
    <dbReference type="NCBI Taxonomy" id="515947"/>
    <lineage>
        <taxon>Bacteria</taxon>
        <taxon>Pseudomonadati</taxon>
        <taxon>Pseudomonadota</taxon>
        <taxon>Alphaproteobacteria</taxon>
        <taxon>Hyphomicrobiales</taxon>
        <taxon>Phyllobacteriaceae</taxon>
        <taxon>Chelativorans</taxon>
    </lineage>
</organism>
<feature type="domain" description="Spore coat protein U/FanG" evidence="2">
    <location>
        <begin position="30"/>
        <end position="163"/>
    </location>
</feature>
<protein>
    <submittedName>
        <fullName evidence="3">Spore coat U domain-containing protein</fullName>
    </submittedName>
</protein>
<dbReference type="Pfam" id="PF05229">
    <property type="entry name" value="SCPU"/>
    <property type="match status" value="1"/>
</dbReference>
<dbReference type="PANTHER" id="PTHR37089:SF4">
    <property type="entry name" value="EXPORTED PROTEIN"/>
    <property type="match status" value="1"/>
</dbReference>
<reference evidence="3 4" key="1">
    <citation type="submission" date="2024-09" db="EMBL/GenBank/DDBJ databases">
        <authorList>
            <person name="Sun Q."/>
            <person name="Mori K."/>
        </authorList>
    </citation>
    <scope>NUCLEOTIDE SEQUENCE [LARGE SCALE GENOMIC DNA]</scope>
    <source>
        <strain evidence="3 4">CCM 8543</strain>
    </source>
</reference>
<feature type="signal peptide" evidence="1">
    <location>
        <begin position="1"/>
        <end position="25"/>
    </location>
</feature>
<dbReference type="InterPro" id="IPR007893">
    <property type="entry name" value="Spore_coat_U/FanG"/>
</dbReference>
<comment type="caution">
    <text evidence="3">The sequence shown here is derived from an EMBL/GenBank/DDBJ whole genome shotgun (WGS) entry which is preliminary data.</text>
</comment>
<proteinExistence type="predicted"/>
<dbReference type="EMBL" id="JBHLXD010000027">
    <property type="protein sequence ID" value="MFC0209707.1"/>
    <property type="molecule type" value="Genomic_DNA"/>
</dbReference>
<dbReference type="Proteomes" id="UP001589755">
    <property type="component" value="Unassembled WGS sequence"/>
</dbReference>
<keyword evidence="1" id="KW-0732">Signal</keyword>
<gene>
    <name evidence="3" type="ORF">ACFFJ2_14975</name>
</gene>
<evidence type="ECO:0000259" key="2">
    <source>
        <dbReference type="Pfam" id="PF05229"/>
    </source>
</evidence>
<dbReference type="InterPro" id="IPR053167">
    <property type="entry name" value="Spore_coat_component"/>
</dbReference>
<accession>A0ABV6DAQ4</accession>
<keyword evidence="4" id="KW-1185">Reference proteome</keyword>
<dbReference type="PANTHER" id="PTHR37089">
    <property type="entry name" value="PROTEIN U-RELATED"/>
    <property type="match status" value="1"/>
</dbReference>
<sequence>MFKTLFRSFAVLVIVQPVVAGTAFAATAISNMNVRISIVDECKVVTAIDMDFGTTGVIDASIDETSTISVHCTNGTPYTVGLGMGGGAGATVAVRKMTGPSSATVDYSLYRDAAHKQVWGVTPGEDTVAGTGNGSAQTMTVYGRVPAQRTPGAGAYSDIVPITIQY</sequence>
<dbReference type="SMART" id="SM00972">
    <property type="entry name" value="SCPU"/>
    <property type="match status" value="1"/>
</dbReference>
<evidence type="ECO:0000313" key="3">
    <source>
        <dbReference type="EMBL" id="MFC0209707.1"/>
    </source>
</evidence>
<evidence type="ECO:0000313" key="4">
    <source>
        <dbReference type="Proteomes" id="UP001589755"/>
    </source>
</evidence>
<feature type="chain" id="PRO_5047419971" evidence="1">
    <location>
        <begin position="26"/>
        <end position="166"/>
    </location>
</feature>